<dbReference type="GO" id="GO:0006974">
    <property type="term" value="P:DNA damage response"/>
    <property type="evidence" value="ECO:0007669"/>
    <property type="project" value="TreeGrafter"/>
</dbReference>
<evidence type="ECO:0000313" key="2">
    <source>
        <dbReference type="Proteomes" id="UP000194137"/>
    </source>
</evidence>
<name>A0A1W6ZZN7_9HYPH</name>
<protein>
    <submittedName>
        <fullName evidence="1">Uncharacterized protein</fullName>
    </submittedName>
</protein>
<dbReference type="EMBL" id="CP021112">
    <property type="protein sequence ID" value="ARQ02591.1"/>
    <property type="molecule type" value="Genomic_DNA"/>
</dbReference>
<dbReference type="InterPro" id="IPR052022">
    <property type="entry name" value="26kDa_periplasmic_antigen"/>
</dbReference>
<dbReference type="Gene3D" id="3.30.70.2970">
    <property type="entry name" value="Protein of unknown function (DUF541), domain 2"/>
    <property type="match status" value="1"/>
</dbReference>
<keyword evidence="2" id="KW-1185">Reference proteome</keyword>
<dbReference type="InterPro" id="IPR007497">
    <property type="entry name" value="SIMPL/DUF541"/>
</dbReference>
<evidence type="ECO:0000313" key="1">
    <source>
        <dbReference type="EMBL" id="ARQ02591.1"/>
    </source>
</evidence>
<dbReference type="PANTHER" id="PTHR34387:SF1">
    <property type="entry name" value="PERIPLASMIC IMMUNOGENIC PROTEIN"/>
    <property type="match status" value="1"/>
</dbReference>
<gene>
    <name evidence="1" type="ORF">CAK95_28390</name>
</gene>
<proteinExistence type="predicted"/>
<dbReference type="Gene3D" id="3.30.110.170">
    <property type="entry name" value="Protein of unknown function (DUF541), domain 1"/>
    <property type="match status" value="1"/>
</dbReference>
<dbReference type="PANTHER" id="PTHR34387">
    <property type="entry name" value="SLR1258 PROTEIN"/>
    <property type="match status" value="1"/>
</dbReference>
<reference evidence="1 2" key="1">
    <citation type="submission" date="2017-05" db="EMBL/GenBank/DDBJ databases">
        <title>Full genome sequence of Pseudorhodoplanes sinuspersici.</title>
        <authorList>
            <person name="Dastgheib S.M.M."/>
            <person name="Shavandi M."/>
            <person name="Tirandaz H."/>
        </authorList>
    </citation>
    <scope>NUCLEOTIDE SEQUENCE [LARGE SCALE GENOMIC DNA]</scope>
    <source>
        <strain evidence="1 2">RIPI110</strain>
    </source>
</reference>
<organism evidence="1 2">
    <name type="scientific">Pseudorhodoplanes sinuspersici</name>
    <dbReference type="NCBI Taxonomy" id="1235591"/>
    <lineage>
        <taxon>Bacteria</taxon>
        <taxon>Pseudomonadati</taxon>
        <taxon>Pseudomonadota</taxon>
        <taxon>Alphaproteobacteria</taxon>
        <taxon>Hyphomicrobiales</taxon>
        <taxon>Pseudorhodoplanes</taxon>
    </lineage>
</organism>
<dbReference type="AlphaFoldDB" id="A0A1W6ZZN7"/>
<accession>A0A1W6ZZN7</accession>
<dbReference type="RefSeq" id="WP_086091021.1">
    <property type="nucleotide sequence ID" value="NZ_CP021112.1"/>
</dbReference>
<dbReference type="STRING" id="1235591.CAK95_28390"/>
<dbReference type="OrthoDB" id="9813144at2"/>
<dbReference type="KEGG" id="psin:CAK95_28390"/>
<dbReference type="Pfam" id="PF04402">
    <property type="entry name" value="SIMPL"/>
    <property type="match status" value="1"/>
</dbReference>
<dbReference type="Proteomes" id="UP000194137">
    <property type="component" value="Chromosome"/>
</dbReference>
<sequence>MSHRLSAAFIVLCLACTGASAQQNTARVPSISVQGEGRVDTAPDHAKLTAEVVTRGKTLEATTAAHRERATKADGILRGMENDGLKIEHATFRLDQSRLPAPPGQKQPEPEYEAVTSFSLKTDRVASIDQLVTAIADSGLFEIQNLRFGIEEKNPAIAAARRDAVADARERAKTYAEAAGQQLGEVLEMSDNSARPMRDMAAPMAMRASMKVSPPETLSVTAMINMTWRIVPAP</sequence>